<comment type="caution">
    <text evidence="2">The sequence shown here is derived from an EMBL/GenBank/DDBJ whole genome shotgun (WGS) entry which is preliminary data.</text>
</comment>
<evidence type="ECO:0000313" key="2">
    <source>
        <dbReference type="EMBL" id="GAA2057255.1"/>
    </source>
</evidence>
<sequence>MGLVAVAEFGGERGPVHPVRAAGPLQGVVQAVAEDDPLGRDAHPVGEEPLQGADRQPGVPGEGGDPAHRAVGADPPRQLHGLPRLRSGVRAPCEEQGVEGGDAPVLVVRSEDGGGLGGGAVREAPSRPSRDRPVRCEGPEAAGPELDAAHPAGARQPLGEEFEADPGQLSVAGGAAGRPVPLRLPRHGAAVLRGPGC</sequence>
<feature type="compositionally biased region" description="Basic and acidic residues" evidence="1">
    <location>
        <begin position="37"/>
        <end position="46"/>
    </location>
</feature>
<dbReference type="EMBL" id="BAAANQ010000007">
    <property type="protein sequence ID" value="GAA2057255.1"/>
    <property type="molecule type" value="Genomic_DNA"/>
</dbReference>
<proteinExistence type="predicted"/>
<accession>A0ABP5H1B5</accession>
<feature type="compositionally biased region" description="Basic and acidic residues" evidence="1">
    <location>
        <begin position="124"/>
        <end position="138"/>
    </location>
</feature>
<gene>
    <name evidence="2" type="ORF">GCM10009757_35870</name>
</gene>
<protein>
    <submittedName>
        <fullName evidence="2">Uncharacterized protein</fullName>
    </submittedName>
</protein>
<dbReference type="Proteomes" id="UP001403094">
    <property type="component" value="Unassembled WGS sequence"/>
</dbReference>
<feature type="region of interest" description="Disordered" evidence="1">
    <location>
        <begin position="34"/>
        <end position="182"/>
    </location>
</feature>
<evidence type="ECO:0000313" key="3">
    <source>
        <dbReference type="Proteomes" id="UP001403094"/>
    </source>
</evidence>
<evidence type="ECO:0000256" key="1">
    <source>
        <dbReference type="SAM" id="MobiDB-lite"/>
    </source>
</evidence>
<organism evidence="2 3">
    <name type="scientific">Streptomyces cheonanensis</name>
    <dbReference type="NCBI Taxonomy" id="312720"/>
    <lineage>
        <taxon>Bacteria</taxon>
        <taxon>Bacillati</taxon>
        <taxon>Actinomycetota</taxon>
        <taxon>Actinomycetes</taxon>
        <taxon>Kitasatosporales</taxon>
        <taxon>Streptomycetaceae</taxon>
        <taxon>Streptomyces</taxon>
    </lineage>
</organism>
<reference evidence="3" key="1">
    <citation type="journal article" date="2019" name="Int. J. Syst. Evol. Microbiol.">
        <title>The Global Catalogue of Microorganisms (GCM) 10K type strain sequencing project: providing services to taxonomists for standard genome sequencing and annotation.</title>
        <authorList>
            <consortium name="The Broad Institute Genomics Platform"/>
            <consortium name="The Broad Institute Genome Sequencing Center for Infectious Disease"/>
            <person name="Wu L."/>
            <person name="Ma J."/>
        </authorList>
    </citation>
    <scope>NUCLEOTIDE SEQUENCE [LARGE SCALE GENOMIC DNA]</scope>
    <source>
        <strain evidence="3">JCM 14549</strain>
    </source>
</reference>
<keyword evidence="3" id="KW-1185">Reference proteome</keyword>
<name>A0ABP5H1B5_9ACTN</name>